<feature type="region of interest" description="Disordered" evidence="1">
    <location>
        <begin position="35"/>
        <end position="54"/>
    </location>
</feature>
<evidence type="ECO:0000313" key="3">
    <source>
        <dbReference type="Proteomes" id="UP001447188"/>
    </source>
</evidence>
<reference evidence="2 3" key="1">
    <citation type="submission" date="2024-02" db="EMBL/GenBank/DDBJ databases">
        <title>Discinaceae phylogenomics.</title>
        <authorList>
            <person name="Dirks A.C."/>
            <person name="James T.Y."/>
        </authorList>
    </citation>
    <scope>NUCLEOTIDE SEQUENCE [LARGE SCALE GENOMIC DNA]</scope>
    <source>
        <strain evidence="2 3">ACD0624</strain>
    </source>
</reference>
<keyword evidence="3" id="KW-1185">Reference proteome</keyword>
<gene>
    <name evidence="2" type="ORF">Q9L58_005936</name>
</gene>
<organism evidence="2 3">
    <name type="scientific">Discina gigas</name>
    <dbReference type="NCBI Taxonomy" id="1032678"/>
    <lineage>
        <taxon>Eukaryota</taxon>
        <taxon>Fungi</taxon>
        <taxon>Dikarya</taxon>
        <taxon>Ascomycota</taxon>
        <taxon>Pezizomycotina</taxon>
        <taxon>Pezizomycetes</taxon>
        <taxon>Pezizales</taxon>
        <taxon>Discinaceae</taxon>
        <taxon>Discina</taxon>
    </lineage>
</organism>
<dbReference type="EMBL" id="JBBBZM010000077">
    <property type="protein sequence ID" value="KAL0635115.1"/>
    <property type="molecule type" value="Genomic_DNA"/>
</dbReference>
<proteinExistence type="predicted"/>
<evidence type="ECO:0000256" key="1">
    <source>
        <dbReference type="SAM" id="MobiDB-lite"/>
    </source>
</evidence>
<sequence length="131" mass="14185">MDGAPGMNGGGAFVDDLDSWRQQVEYRDIKAQQQLAKQHYGSPMGSPTHSQPDAIAGEDVKVSLVDLDSQTQDYAEMEKLSRDYQPDIQGVFVGDIKSSKALEAEYAAADPAFVRKTIVGDHGLPLDLGLC</sequence>
<dbReference type="Proteomes" id="UP001447188">
    <property type="component" value="Unassembled WGS sequence"/>
</dbReference>
<name>A0ABR3GGT3_9PEZI</name>
<evidence type="ECO:0000313" key="2">
    <source>
        <dbReference type="EMBL" id="KAL0635115.1"/>
    </source>
</evidence>
<comment type="caution">
    <text evidence="2">The sequence shown here is derived from an EMBL/GenBank/DDBJ whole genome shotgun (WGS) entry which is preliminary data.</text>
</comment>
<accession>A0ABR3GGT3</accession>
<protein>
    <submittedName>
        <fullName evidence="2">Uncharacterized protein</fullName>
    </submittedName>
</protein>